<dbReference type="InterPro" id="IPR036024">
    <property type="entry name" value="Somatomedin_B-like_dom_sf"/>
</dbReference>
<keyword evidence="2" id="KW-0732">Signal</keyword>
<organism evidence="4 5">
    <name type="scientific">Elysia chlorotica</name>
    <name type="common">Eastern emerald elysia</name>
    <name type="synonym">Sea slug</name>
    <dbReference type="NCBI Taxonomy" id="188477"/>
    <lineage>
        <taxon>Eukaryota</taxon>
        <taxon>Metazoa</taxon>
        <taxon>Spiralia</taxon>
        <taxon>Lophotrochozoa</taxon>
        <taxon>Mollusca</taxon>
        <taxon>Gastropoda</taxon>
        <taxon>Heterobranchia</taxon>
        <taxon>Euthyneura</taxon>
        <taxon>Panpulmonata</taxon>
        <taxon>Sacoglossa</taxon>
        <taxon>Placobranchoidea</taxon>
        <taxon>Plakobranchidae</taxon>
        <taxon>Elysia</taxon>
    </lineage>
</organism>
<dbReference type="InterPro" id="IPR001212">
    <property type="entry name" value="Somatomedin_B_dom"/>
</dbReference>
<dbReference type="EMBL" id="RQTK01000159">
    <property type="protein sequence ID" value="RUS85790.1"/>
    <property type="molecule type" value="Genomic_DNA"/>
</dbReference>
<evidence type="ECO:0000256" key="2">
    <source>
        <dbReference type="SAM" id="SignalP"/>
    </source>
</evidence>
<name>A0A3S1A935_ELYCH</name>
<dbReference type="SMART" id="SM00201">
    <property type="entry name" value="SO"/>
    <property type="match status" value="1"/>
</dbReference>
<accession>A0A3S1A935</accession>
<sequence>MVRLVWSWLLVIHIATAHGSLDQHDINICALFEIRNSCPCDAACLAYGDCCWDFREACPGMARKFEASPLRHAQAECVGGYNFLVYRPENSASTEDAPPVLANAAPGVTFRAGWFGISGTIIGKLYKKSWEITESAMSGNLPVTDSMTGLTFRSTKDYQLLRKDSTKPDRKIVEWVPKLMFDDPQSIDKLVDLVQNTSHAFKDGAELLFEPKPTDERNVQIRECSKIRIVTCSTVEVKTAHFVEFCQSIATPSSFLHTIPPTSMATTAVFGESQIINDIQNARSDSKFRPQTLMVHSVTTEPALKESNERSTPLPESKTCHIKLFDQPSSRGSSHNFSTGLVVKKPGHFTLLAPPGFPDWLSIECVERRLRETSEMSPCKAKVICGLGRFYLRERQACVPPDIMTLRAAPVFNSDRDEFLFALDRLLNVSKFMGRPDLVLSQDDGSCQSSQTGAAPNFFGMYHILQQKWSQSSERLPVSSLLFRVVQPMRLKNRNESIFISASSVKFFHELSKQLVSFKTIVKQVNPKDRQYYRNVRMNSGRVSVQILYKELVSGRRPSLRYKEVCRFDLKAAGIRPDSWDDIAENRSKIEAWGEKGVNRNCRDS</sequence>
<reference evidence="4 5" key="1">
    <citation type="submission" date="2019-01" db="EMBL/GenBank/DDBJ databases">
        <title>A draft genome assembly of the solar-powered sea slug Elysia chlorotica.</title>
        <authorList>
            <person name="Cai H."/>
            <person name="Li Q."/>
            <person name="Fang X."/>
            <person name="Li J."/>
            <person name="Curtis N.E."/>
            <person name="Altenburger A."/>
            <person name="Shibata T."/>
            <person name="Feng M."/>
            <person name="Maeda T."/>
            <person name="Schwartz J.A."/>
            <person name="Shigenobu S."/>
            <person name="Lundholm N."/>
            <person name="Nishiyama T."/>
            <person name="Yang H."/>
            <person name="Hasebe M."/>
            <person name="Li S."/>
            <person name="Pierce S.K."/>
            <person name="Wang J."/>
        </authorList>
    </citation>
    <scope>NUCLEOTIDE SEQUENCE [LARGE SCALE GENOMIC DNA]</scope>
    <source>
        <strain evidence="4">EC2010</strain>
        <tissue evidence="4">Whole organism of an adult</tissue>
    </source>
</reference>
<dbReference type="Gene3D" id="4.10.410.20">
    <property type="match status" value="1"/>
</dbReference>
<feature type="signal peptide" evidence="2">
    <location>
        <begin position="1"/>
        <end position="19"/>
    </location>
</feature>
<dbReference type="Proteomes" id="UP000271974">
    <property type="component" value="Unassembled WGS sequence"/>
</dbReference>
<dbReference type="PROSITE" id="PS50958">
    <property type="entry name" value="SMB_2"/>
    <property type="match status" value="1"/>
</dbReference>
<dbReference type="SUPFAM" id="SSF90188">
    <property type="entry name" value="Somatomedin B domain"/>
    <property type="match status" value="1"/>
</dbReference>
<evidence type="ECO:0000256" key="1">
    <source>
        <dbReference type="ARBA" id="ARBA00023157"/>
    </source>
</evidence>
<keyword evidence="5" id="KW-1185">Reference proteome</keyword>
<proteinExistence type="predicted"/>
<comment type="caution">
    <text evidence="4">The sequence shown here is derived from an EMBL/GenBank/DDBJ whole genome shotgun (WGS) entry which is preliminary data.</text>
</comment>
<evidence type="ECO:0000313" key="5">
    <source>
        <dbReference type="Proteomes" id="UP000271974"/>
    </source>
</evidence>
<evidence type="ECO:0000313" key="4">
    <source>
        <dbReference type="EMBL" id="RUS85790.1"/>
    </source>
</evidence>
<feature type="chain" id="PRO_5018730042" description="SMB domain-containing protein" evidence="2">
    <location>
        <begin position="20"/>
        <end position="605"/>
    </location>
</feature>
<dbReference type="OrthoDB" id="10646237at2759"/>
<feature type="domain" description="SMB" evidence="3">
    <location>
        <begin position="13"/>
        <end position="62"/>
    </location>
</feature>
<dbReference type="Pfam" id="PF01033">
    <property type="entry name" value="Somatomedin_B"/>
    <property type="match status" value="1"/>
</dbReference>
<dbReference type="PROSITE" id="PS00524">
    <property type="entry name" value="SMB_1"/>
    <property type="match status" value="1"/>
</dbReference>
<dbReference type="AlphaFoldDB" id="A0A3S1A935"/>
<protein>
    <recommendedName>
        <fullName evidence="3">SMB domain-containing protein</fullName>
    </recommendedName>
</protein>
<gene>
    <name evidence="4" type="ORF">EGW08_006419</name>
</gene>
<keyword evidence="1" id="KW-1015">Disulfide bond</keyword>
<evidence type="ECO:0000259" key="3">
    <source>
        <dbReference type="PROSITE" id="PS50958"/>
    </source>
</evidence>